<comment type="miscellaneous">
    <text evidence="5">In the reaction, the free carboxyl group of octanoic acid is attached via an amide linkage to the epsilon-amino group of a specific lysine residue of lipoyl domains of lipoate-dependent enzymes.</text>
</comment>
<accession>A0ABX6N426</accession>
<evidence type="ECO:0000256" key="4">
    <source>
        <dbReference type="ARBA" id="ARBA00024732"/>
    </source>
</evidence>
<reference evidence="8 9" key="1">
    <citation type="submission" date="2020-05" db="EMBL/GenBank/DDBJ databases">
        <title>Compete genome of Limnobacter sp. SAORIC-580.</title>
        <authorList>
            <person name="Song J."/>
            <person name="Cho J.-C."/>
        </authorList>
    </citation>
    <scope>NUCLEOTIDE SEQUENCE [LARGE SCALE GENOMIC DNA]</scope>
    <source>
        <strain evidence="8 9">SAORIC-580</strain>
    </source>
</reference>
<dbReference type="PROSITE" id="PS01313">
    <property type="entry name" value="LIPB"/>
    <property type="match status" value="1"/>
</dbReference>
<dbReference type="PIRSF" id="PIRSF016262">
    <property type="entry name" value="LPLase"/>
    <property type="match status" value="1"/>
</dbReference>
<feature type="site" description="Lowers pKa of active site Cys" evidence="5">
    <location>
        <position position="166"/>
    </location>
</feature>
<dbReference type="NCBIfam" id="NF010922">
    <property type="entry name" value="PRK14342.1"/>
    <property type="match status" value="1"/>
</dbReference>
<comment type="function">
    <text evidence="4 5 6">Catalyzes the transfer of endogenously produced octanoic acid from octanoyl-acyl-carrier-protein onto the lipoyl domains of lipoate-dependent enzymes. Lipoyl-ACP can also act as a substrate although octanoyl-ACP is likely to be the physiological substrate.</text>
</comment>
<evidence type="ECO:0000256" key="3">
    <source>
        <dbReference type="ARBA" id="ARBA00023315"/>
    </source>
</evidence>
<keyword evidence="2 5" id="KW-0808">Transferase</keyword>
<dbReference type="InterPro" id="IPR045864">
    <property type="entry name" value="aa-tRNA-synth_II/BPL/LPL"/>
</dbReference>
<feature type="binding site" evidence="5">
    <location>
        <begin position="97"/>
        <end position="104"/>
    </location>
    <ligand>
        <name>substrate</name>
    </ligand>
</feature>
<evidence type="ECO:0000256" key="2">
    <source>
        <dbReference type="ARBA" id="ARBA00022679"/>
    </source>
</evidence>
<sequence length="243" mass="27088">MKNRKYAYMIHQQESKPQPNTLQVGVPLQIRELGLVDYLPTWEAMRNFTDARSEQLNGPMSDEIWICEHPPVFTLGLAGDPAHMLQRSNIPLVNTDRGGQITYHGPGQIVIYPLLDLRRFGLKVREYVQLLEQSIIDALVQVGVADAQRKPNAPGVYTQHHGSLAKIAALGIKIRKGCSYHGLSLNVAMDLKPFQQINPCGYAGLETVDLATIGVKISQAEMQMHLMKYLIQHLEAARSAVAK</sequence>
<dbReference type="CDD" id="cd16444">
    <property type="entry name" value="LipB"/>
    <property type="match status" value="1"/>
</dbReference>
<feature type="binding site" evidence="5">
    <location>
        <begin position="182"/>
        <end position="184"/>
    </location>
    <ligand>
        <name>substrate</name>
    </ligand>
</feature>
<dbReference type="EMBL" id="CP053084">
    <property type="protein sequence ID" value="QJR28412.1"/>
    <property type="molecule type" value="Genomic_DNA"/>
</dbReference>
<dbReference type="PANTHER" id="PTHR10993:SF7">
    <property type="entry name" value="LIPOYLTRANSFERASE 2, MITOCHONDRIAL-RELATED"/>
    <property type="match status" value="1"/>
</dbReference>
<evidence type="ECO:0000313" key="8">
    <source>
        <dbReference type="EMBL" id="QJR28412.1"/>
    </source>
</evidence>
<comment type="catalytic activity">
    <reaction evidence="5 6">
        <text>octanoyl-[ACP] + L-lysyl-[protein] = N(6)-octanoyl-L-lysyl-[protein] + holo-[ACP] + H(+)</text>
        <dbReference type="Rhea" id="RHEA:17665"/>
        <dbReference type="Rhea" id="RHEA-COMP:9636"/>
        <dbReference type="Rhea" id="RHEA-COMP:9685"/>
        <dbReference type="Rhea" id="RHEA-COMP:9752"/>
        <dbReference type="Rhea" id="RHEA-COMP:9928"/>
        <dbReference type="ChEBI" id="CHEBI:15378"/>
        <dbReference type="ChEBI" id="CHEBI:29969"/>
        <dbReference type="ChEBI" id="CHEBI:64479"/>
        <dbReference type="ChEBI" id="CHEBI:78463"/>
        <dbReference type="ChEBI" id="CHEBI:78809"/>
        <dbReference type="EC" id="2.3.1.181"/>
    </reaction>
</comment>
<comment type="similarity">
    <text evidence="5 6">Belongs to the LipB family.</text>
</comment>
<dbReference type="InterPro" id="IPR020605">
    <property type="entry name" value="Octanoyltransferase_CS"/>
</dbReference>
<keyword evidence="3 5" id="KW-0012">Acyltransferase</keyword>
<protein>
    <recommendedName>
        <fullName evidence="5 6">Octanoyltransferase</fullName>
        <ecNumber evidence="5 6">2.3.1.181</ecNumber>
    </recommendedName>
    <alternativeName>
        <fullName evidence="5">Lipoate-protein ligase B</fullName>
    </alternativeName>
    <alternativeName>
        <fullName evidence="5">Lipoyl/octanoyl transferase</fullName>
    </alternativeName>
    <alternativeName>
        <fullName evidence="5">Octanoyl-[acyl-carrier-protein]-protein N-octanoyltransferase</fullName>
    </alternativeName>
</protein>
<gene>
    <name evidence="5 8" type="primary">lipB</name>
    <name evidence="8" type="ORF">HKT17_01155</name>
</gene>
<evidence type="ECO:0000256" key="5">
    <source>
        <dbReference type="HAMAP-Rule" id="MF_00013"/>
    </source>
</evidence>
<dbReference type="NCBIfam" id="NF010925">
    <property type="entry name" value="PRK14345.1"/>
    <property type="match status" value="1"/>
</dbReference>
<feature type="active site" description="Acyl-thioester intermediate" evidence="5">
    <location>
        <position position="200"/>
    </location>
</feature>
<evidence type="ECO:0000256" key="6">
    <source>
        <dbReference type="PIRNR" id="PIRNR016262"/>
    </source>
</evidence>
<dbReference type="NCBIfam" id="NF010923">
    <property type="entry name" value="PRK14343.1"/>
    <property type="match status" value="1"/>
</dbReference>
<dbReference type="Gene3D" id="3.30.930.10">
    <property type="entry name" value="Bira Bifunctional Protein, Domain 2"/>
    <property type="match status" value="1"/>
</dbReference>
<proteinExistence type="inferred from homology"/>
<dbReference type="HAMAP" id="MF_00013">
    <property type="entry name" value="LipB"/>
    <property type="match status" value="1"/>
</dbReference>
<dbReference type="PROSITE" id="PS51733">
    <property type="entry name" value="BPL_LPL_CATALYTIC"/>
    <property type="match status" value="1"/>
</dbReference>
<dbReference type="Pfam" id="PF21948">
    <property type="entry name" value="LplA-B_cat"/>
    <property type="match status" value="1"/>
</dbReference>
<feature type="binding site" evidence="5">
    <location>
        <begin position="169"/>
        <end position="171"/>
    </location>
    <ligand>
        <name>substrate</name>
    </ligand>
</feature>
<dbReference type="InterPro" id="IPR004143">
    <property type="entry name" value="BPL_LPL_catalytic"/>
</dbReference>
<comment type="pathway">
    <text evidence="1 5 6">Protein modification; protein lipoylation via endogenous pathway; protein N(6)-(lipoyl)lysine from octanoyl-[acyl-carrier-protein]: step 1/2.</text>
</comment>
<keyword evidence="9" id="KW-1185">Reference proteome</keyword>
<dbReference type="Proteomes" id="UP000501130">
    <property type="component" value="Chromosome"/>
</dbReference>
<dbReference type="PANTHER" id="PTHR10993">
    <property type="entry name" value="OCTANOYLTRANSFERASE"/>
    <property type="match status" value="1"/>
</dbReference>
<dbReference type="GO" id="GO:0016740">
    <property type="term" value="F:transferase activity"/>
    <property type="evidence" value="ECO:0007669"/>
    <property type="project" value="UniProtKB-KW"/>
</dbReference>
<name>A0ABX6N426_9BURK</name>
<comment type="subcellular location">
    <subcellularLocation>
        <location evidence="5">Cytoplasm</location>
    </subcellularLocation>
</comment>
<dbReference type="SUPFAM" id="SSF55681">
    <property type="entry name" value="Class II aaRS and biotin synthetases"/>
    <property type="match status" value="1"/>
</dbReference>
<organism evidence="8 9">
    <name type="scientific">Limnobacter profundi</name>
    <dbReference type="NCBI Taxonomy" id="2732163"/>
    <lineage>
        <taxon>Bacteria</taxon>
        <taxon>Pseudomonadati</taxon>
        <taxon>Pseudomonadota</taxon>
        <taxon>Betaproteobacteria</taxon>
        <taxon>Burkholderiales</taxon>
        <taxon>Burkholderiaceae</taxon>
        <taxon>Limnobacter</taxon>
    </lineage>
</organism>
<dbReference type="InterPro" id="IPR000544">
    <property type="entry name" value="Octanoyltransferase"/>
</dbReference>
<feature type="domain" description="BPL/LPL catalytic" evidence="7">
    <location>
        <begin position="58"/>
        <end position="238"/>
    </location>
</feature>
<dbReference type="NCBIfam" id="TIGR00214">
    <property type="entry name" value="lipB"/>
    <property type="match status" value="1"/>
</dbReference>
<evidence type="ECO:0000259" key="7">
    <source>
        <dbReference type="PROSITE" id="PS51733"/>
    </source>
</evidence>
<keyword evidence="5" id="KW-0963">Cytoplasm</keyword>
<evidence type="ECO:0000256" key="1">
    <source>
        <dbReference type="ARBA" id="ARBA00004821"/>
    </source>
</evidence>
<evidence type="ECO:0000313" key="9">
    <source>
        <dbReference type="Proteomes" id="UP000501130"/>
    </source>
</evidence>
<dbReference type="EC" id="2.3.1.181" evidence="5 6"/>